<dbReference type="Gene3D" id="3.30.559.10">
    <property type="entry name" value="Chloramphenicol acetyltransferase-like domain"/>
    <property type="match status" value="1"/>
</dbReference>
<evidence type="ECO:0000313" key="1">
    <source>
        <dbReference type="EMBL" id="AKT38388.1"/>
    </source>
</evidence>
<dbReference type="AlphaFoldDB" id="A0A0K1ECT4"/>
<dbReference type="KEGG" id="ccro:CMC5_025340"/>
<reference evidence="1 2" key="1">
    <citation type="submission" date="2015-07" db="EMBL/GenBank/DDBJ databases">
        <title>Genome analysis of myxobacterium Chondromyces crocatus Cm c5 reveals a high potential for natural compound synthesis and the genetic basis for the loss of fruiting body formation.</title>
        <authorList>
            <person name="Zaburannyi N."/>
            <person name="Bunk B."/>
            <person name="Maier J."/>
            <person name="Overmann J."/>
            <person name="Mueller R."/>
        </authorList>
    </citation>
    <scope>NUCLEOTIDE SEQUENCE [LARGE SCALE GENOMIC DNA]</scope>
    <source>
        <strain evidence="1 2">Cm c5</strain>
    </source>
</reference>
<sequence length="439" mass="48717">MNTPVLLGGIDVFHLMNDRAMRGRGLSGNDCLFVVELGGRLDPDQLQRRLDRAVEVVPELRWRLDVPLFARPRWAYEPQRAAPRVRVHDVDTEAERHVLLETLLATRVGGARVWEIDLVRRPGAGDTLVLRHIHSLVDARGADRLVRWLGSGHADELEDPPLPEERFAHSERALQHLDRNARLDLARTYKAHVFAVGERPIKSLAAVSPPRGAAIHPRVHRLILDADETNAFDRRVRERARLAETSLMLLASARLLDGALRARGHALPHHVLPVPLSLDAKVGARRLLGNHLSMLHFSLDRDDLADEHRAVVHLAEQQRVAIREKLDLAMLAALDLARWLPGFAYGWLRDSPFQGELSSMIFSNPGPMTITSFAGVPVADAYPLPTVVSPPGFQVIFSRFAGRLSASIVHTAGVLDEVEARTLPRALRADLLGEPAPAP</sequence>
<accession>A0A0K1ECT4</accession>
<evidence type="ECO:0000313" key="2">
    <source>
        <dbReference type="Proteomes" id="UP000067626"/>
    </source>
</evidence>
<dbReference type="InterPro" id="IPR023213">
    <property type="entry name" value="CAT-like_dom_sf"/>
</dbReference>
<dbReference type="Proteomes" id="UP000067626">
    <property type="component" value="Chromosome"/>
</dbReference>
<protein>
    <recommendedName>
        <fullName evidence="3">Diacylglycerol O-acyltransferase</fullName>
    </recommendedName>
</protein>
<name>A0A0K1ECT4_CHOCO</name>
<dbReference type="EMBL" id="CP012159">
    <property type="protein sequence ID" value="AKT38388.1"/>
    <property type="molecule type" value="Genomic_DNA"/>
</dbReference>
<dbReference type="SUPFAM" id="SSF52777">
    <property type="entry name" value="CoA-dependent acyltransferases"/>
    <property type="match status" value="1"/>
</dbReference>
<dbReference type="OrthoDB" id="5492927at2"/>
<evidence type="ECO:0008006" key="3">
    <source>
        <dbReference type="Google" id="ProtNLM"/>
    </source>
</evidence>
<organism evidence="1 2">
    <name type="scientific">Chondromyces crocatus</name>
    <dbReference type="NCBI Taxonomy" id="52"/>
    <lineage>
        <taxon>Bacteria</taxon>
        <taxon>Pseudomonadati</taxon>
        <taxon>Myxococcota</taxon>
        <taxon>Polyangia</taxon>
        <taxon>Polyangiales</taxon>
        <taxon>Polyangiaceae</taxon>
        <taxon>Chondromyces</taxon>
    </lineage>
</organism>
<gene>
    <name evidence="1" type="ORF">CMC5_025340</name>
</gene>
<proteinExistence type="predicted"/>
<keyword evidence="2" id="KW-1185">Reference proteome</keyword>
<dbReference type="STRING" id="52.CMC5_025340"/>